<dbReference type="EMBL" id="JACCCC010000001">
    <property type="protein sequence ID" value="NYE48115.1"/>
    <property type="molecule type" value="Genomic_DNA"/>
</dbReference>
<name>A0A852TXN3_9ACTN</name>
<gene>
    <name evidence="2" type="ORF">HDA32_003235</name>
</gene>
<evidence type="ECO:0000313" key="3">
    <source>
        <dbReference type="Proteomes" id="UP000589036"/>
    </source>
</evidence>
<proteinExistence type="predicted"/>
<feature type="transmembrane region" description="Helical" evidence="1">
    <location>
        <begin position="28"/>
        <end position="61"/>
    </location>
</feature>
<keyword evidence="3" id="KW-1185">Reference proteome</keyword>
<evidence type="ECO:0000313" key="2">
    <source>
        <dbReference type="EMBL" id="NYE48115.1"/>
    </source>
</evidence>
<protein>
    <recommendedName>
        <fullName evidence="4">Mercuric transport protein MerT</fullName>
    </recommendedName>
</protein>
<reference evidence="2 3" key="1">
    <citation type="submission" date="2020-07" db="EMBL/GenBank/DDBJ databases">
        <title>Sequencing the genomes of 1000 actinobacteria strains.</title>
        <authorList>
            <person name="Klenk H.-P."/>
        </authorList>
    </citation>
    <scope>NUCLEOTIDE SEQUENCE [LARGE SCALE GENOMIC DNA]</scope>
    <source>
        <strain evidence="2 3">CXB654</strain>
    </source>
</reference>
<keyword evidence="1" id="KW-0812">Transmembrane</keyword>
<comment type="caution">
    <text evidence="2">The sequence shown here is derived from an EMBL/GenBank/DDBJ whole genome shotgun (WGS) entry which is preliminary data.</text>
</comment>
<organism evidence="2 3">
    <name type="scientific">Spinactinospora alkalitolerans</name>
    <dbReference type="NCBI Taxonomy" id="687207"/>
    <lineage>
        <taxon>Bacteria</taxon>
        <taxon>Bacillati</taxon>
        <taxon>Actinomycetota</taxon>
        <taxon>Actinomycetes</taxon>
        <taxon>Streptosporangiales</taxon>
        <taxon>Nocardiopsidaceae</taxon>
        <taxon>Spinactinospora</taxon>
    </lineage>
</organism>
<dbReference type="RefSeq" id="WP_218882489.1">
    <property type="nucleotide sequence ID" value="NZ_BAAAYY010000016.1"/>
</dbReference>
<feature type="transmembrane region" description="Helical" evidence="1">
    <location>
        <begin position="106"/>
        <end position="128"/>
    </location>
</feature>
<keyword evidence="1" id="KW-0472">Membrane</keyword>
<evidence type="ECO:0000256" key="1">
    <source>
        <dbReference type="SAM" id="Phobius"/>
    </source>
</evidence>
<sequence length="131" mass="13848">MNLIRPDREFITAGSTEGSPGRLPVLRIGVAGGAVGMLCCVGPTALALLGVVGAGTAFAWATDLYDGYAWWFRLAGLGTTAALVWWSLRRRGQCSVAGARKIRWRLAAVLAVAVTTYAALYALTTWLGTFA</sequence>
<evidence type="ECO:0008006" key="4">
    <source>
        <dbReference type="Google" id="ProtNLM"/>
    </source>
</evidence>
<accession>A0A852TXN3</accession>
<keyword evidence="1" id="KW-1133">Transmembrane helix</keyword>
<feature type="transmembrane region" description="Helical" evidence="1">
    <location>
        <begin position="67"/>
        <end position="86"/>
    </location>
</feature>
<dbReference type="Proteomes" id="UP000589036">
    <property type="component" value="Unassembled WGS sequence"/>
</dbReference>
<dbReference type="AlphaFoldDB" id="A0A852TXN3"/>